<dbReference type="Proteomes" id="UP001458880">
    <property type="component" value="Unassembled WGS sequence"/>
</dbReference>
<protein>
    <submittedName>
        <fullName evidence="1">Uncharacterized protein</fullName>
    </submittedName>
</protein>
<proteinExistence type="predicted"/>
<accession>A0AAW1JZQ5</accession>
<keyword evidence="2" id="KW-1185">Reference proteome</keyword>
<dbReference type="AlphaFoldDB" id="A0AAW1JZQ5"/>
<gene>
    <name evidence="1" type="ORF">QE152_g25663</name>
</gene>
<name>A0AAW1JZQ5_POPJA</name>
<organism evidence="1 2">
    <name type="scientific">Popillia japonica</name>
    <name type="common">Japanese beetle</name>
    <dbReference type="NCBI Taxonomy" id="7064"/>
    <lineage>
        <taxon>Eukaryota</taxon>
        <taxon>Metazoa</taxon>
        <taxon>Ecdysozoa</taxon>
        <taxon>Arthropoda</taxon>
        <taxon>Hexapoda</taxon>
        <taxon>Insecta</taxon>
        <taxon>Pterygota</taxon>
        <taxon>Neoptera</taxon>
        <taxon>Endopterygota</taxon>
        <taxon>Coleoptera</taxon>
        <taxon>Polyphaga</taxon>
        <taxon>Scarabaeiformia</taxon>
        <taxon>Scarabaeidae</taxon>
        <taxon>Rutelinae</taxon>
        <taxon>Popillia</taxon>
    </lineage>
</organism>
<sequence>MGLKIVNQDDSEGDRFKPIYRTCTFLMTDVMPASTHPTQDITAPIEGGGSTTRFQHSQENWAILVDWFSASEFSKAKLAFLLSIGG</sequence>
<reference evidence="1 2" key="1">
    <citation type="journal article" date="2024" name="BMC Genomics">
        <title>De novo assembly and annotation of Popillia japonica's genome with initial clues to its potential as an invasive pest.</title>
        <authorList>
            <person name="Cucini C."/>
            <person name="Boschi S."/>
            <person name="Funari R."/>
            <person name="Cardaioli E."/>
            <person name="Iannotti N."/>
            <person name="Marturano G."/>
            <person name="Paoli F."/>
            <person name="Bruttini M."/>
            <person name="Carapelli A."/>
            <person name="Frati F."/>
            <person name="Nardi F."/>
        </authorList>
    </citation>
    <scope>NUCLEOTIDE SEQUENCE [LARGE SCALE GENOMIC DNA]</scope>
    <source>
        <strain evidence="1">DMR45628</strain>
    </source>
</reference>
<evidence type="ECO:0000313" key="1">
    <source>
        <dbReference type="EMBL" id="KAK9711038.1"/>
    </source>
</evidence>
<evidence type="ECO:0000313" key="2">
    <source>
        <dbReference type="Proteomes" id="UP001458880"/>
    </source>
</evidence>
<dbReference type="EMBL" id="JASPKY010000285">
    <property type="protein sequence ID" value="KAK9711038.1"/>
    <property type="molecule type" value="Genomic_DNA"/>
</dbReference>
<comment type="caution">
    <text evidence="1">The sequence shown here is derived from an EMBL/GenBank/DDBJ whole genome shotgun (WGS) entry which is preliminary data.</text>
</comment>